<feature type="region of interest" description="Disordered" evidence="1">
    <location>
        <begin position="37"/>
        <end position="56"/>
    </location>
</feature>
<proteinExistence type="predicted"/>
<comment type="caution">
    <text evidence="3">The sequence shown here is derived from an EMBL/GenBank/DDBJ whole genome shotgun (WGS) entry which is preliminary data.</text>
</comment>
<organism evidence="3 4">
    <name type="scientific">Lactuca sativa</name>
    <name type="common">Garden lettuce</name>
    <dbReference type="NCBI Taxonomy" id="4236"/>
    <lineage>
        <taxon>Eukaryota</taxon>
        <taxon>Viridiplantae</taxon>
        <taxon>Streptophyta</taxon>
        <taxon>Embryophyta</taxon>
        <taxon>Tracheophyta</taxon>
        <taxon>Spermatophyta</taxon>
        <taxon>Magnoliopsida</taxon>
        <taxon>eudicotyledons</taxon>
        <taxon>Gunneridae</taxon>
        <taxon>Pentapetalae</taxon>
        <taxon>asterids</taxon>
        <taxon>campanulids</taxon>
        <taxon>Asterales</taxon>
        <taxon>Asteraceae</taxon>
        <taxon>Cichorioideae</taxon>
        <taxon>Cichorieae</taxon>
        <taxon>Lactucinae</taxon>
        <taxon>Lactuca</taxon>
    </lineage>
</organism>
<protein>
    <recommendedName>
        <fullName evidence="2">MULE transposase domain-containing protein</fullName>
    </recommendedName>
</protein>
<dbReference type="AlphaFoldDB" id="A0A9R1VNE9"/>
<dbReference type="Pfam" id="PF10551">
    <property type="entry name" value="MULE"/>
    <property type="match status" value="1"/>
</dbReference>
<evidence type="ECO:0000313" key="4">
    <source>
        <dbReference type="Proteomes" id="UP000235145"/>
    </source>
</evidence>
<dbReference type="PANTHER" id="PTHR47718">
    <property type="entry name" value="OS01G0519700 PROTEIN"/>
    <property type="match status" value="1"/>
</dbReference>
<gene>
    <name evidence="3" type="ORF">LSAT_V11C400171640</name>
</gene>
<sequence length="602" mass="70612">MILIGDADEESTEFNINNNDIHVEDAFFKDIIEEDEQISSTSQSNDNEEAKHFESKDEDELSCIEVKSPCGAKTIEWIPRVDESFLPKKDMVFYNTRASKADSMVTGLKGGYSKQGAKKIDYKNFSRDLNCYIGDSDANMLINLLTQRRKNDDELRALFWADAIAKRNYKKFSDVVSFDATYKTNKYNMIFVPFTAIDNHKRCVTIGASLLARETTEFYTWLLKCFLNGFGIQPNVVVTNQDSAMAKAIVTVFNESTRRLCMWHIGKKLTDKVSAKLINETNFRKRMQGLIWNSCIDPDIFEEKWKYLIKRYKLEDNKWLKEMYNIQTSWIADYFRDTTLSGLMRRTSRSESVNSFFKRFMSKDSNLIMFMCKFESAMDEQRNLQSTNDFNSKNKNPPIQTNLQFEVHASKFYTLNIFKLFQKEIKDSIWTCSATPYERVQDHDTYFIIEQIMDEDIQNRSVFFNKNSYIFKSDNRKQFQYQVKVFPNEETYKCSFLVFEHNGILCRNILCVMRSNFVKSIPSKNMLRRWKESIIRPNELIKSHGIADNISGCERMIQDAYSIVTECINIIGHDAEAMTQFLQWQKEILTKVESNPPKNFWD</sequence>
<dbReference type="InterPro" id="IPR018289">
    <property type="entry name" value="MULE_transposase_dom"/>
</dbReference>
<evidence type="ECO:0000259" key="2">
    <source>
        <dbReference type="Pfam" id="PF10551"/>
    </source>
</evidence>
<accession>A0A9R1VNE9</accession>
<dbReference type="PANTHER" id="PTHR47718:SF12">
    <property type="entry name" value="PROTEIN FAR1-RELATED SEQUENCE"/>
    <property type="match status" value="1"/>
</dbReference>
<feature type="domain" description="MULE transposase" evidence="2">
    <location>
        <begin position="175"/>
        <end position="267"/>
    </location>
</feature>
<dbReference type="EMBL" id="NBSK02000004">
    <property type="protein sequence ID" value="KAJ0209566.1"/>
    <property type="molecule type" value="Genomic_DNA"/>
</dbReference>
<dbReference type="Proteomes" id="UP000235145">
    <property type="component" value="Unassembled WGS sequence"/>
</dbReference>
<reference evidence="3 4" key="1">
    <citation type="journal article" date="2017" name="Nat. Commun.">
        <title>Genome assembly with in vitro proximity ligation data and whole-genome triplication in lettuce.</title>
        <authorList>
            <person name="Reyes-Chin-Wo S."/>
            <person name="Wang Z."/>
            <person name="Yang X."/>
            <person name="Kozik A."/>
            <person name="Arikit S."/>
            <person name="Song C."/>
            <person name="Xia L."/>
            <person name="Froenicke L."/>
            <person name="Lavelle D.O."/>
            <person name="Truco M.J."/>
            <person name="Xia R."/>
            <person name="Zhu S."/>
            <person name="Xu C."/>
            <person name="Xu H."/>
            <person name="Xu X."/>
            <person name="Cox K."/>
            <person name="Korf I."/>
            <person name="Meyers B.C."/>
            <person name="Michelmore R.W."/>
        </authorList>
    </citation>
    <scope>NUCLEOTIDE SEQUENCE [LARGE SCALE GENOMIC DNA]</scope>
    <source>
        <strain evidence="4">cv. Salinas</strain>
        <tissue evidence="3">Seedlings</tissue>
    </source>
</reference>
<name>A0A9R1VNE9_LACSA</name>
<evidence type="ECO:0000313" key="3">
    <source>
        <dbReference type="EMBL" id="KAJ0209566.1"/>
    </source>
</evidence>
<evidence type="ECO:0000256" key="1">
    <source>
        <dbReference type="SAM" id="MobiDB-lite"/>
    </source>
</evidence>
<keyword evidence="4" id="KW-1185">Reference proteome</keyword>